<keyword evidence="2" id="KW-0378">Hydrolase</keyword>
<dbReference type="eggNOG" id="KOG2338">
    <property type="taxonomic scope" value="Eukaryota"/>
</dbReference>
<dbReference type="KEGG" id="tpf:TPHA_0I00320"/>
<accession>G8BXB1</accession>
<name>G8BXB1_TETPH</name>
<dbReference type="OrthoDB" id="428734at2759"/>
<evidence type="ECO:0000313" key="5">
    <source>
        <dbReference type="EMBL" id="CCE64539.1"/>
    </source>
</evidence>
<dbReference type="OMA" id="PEISNWA"/>
<dbReference type="GO" id="GO:0000175">
    <property type="term" value="F:3'-5'-RNA exonuclease activity"/>
    <property type="evidence" value="ECO:0007669"/>
    <property type="project" value="TreeGrafter"/>
</dbReference>
<dbReference type="InterPro" id="IPR050410">
    <property type="entry name" value="CCR4/nocturin_mRNA_transcr"/>
</dbReference>
<dbReference type="Proteomes" id="UP000005666">
    <property type="component" value="Chromosome 9"/>
</dbReference>
<reference evidence="5 6" key="1">
    <citation type="journal article" date="2011" name="Proc. Natl. Acad. Sci. U.S.A.">
        <title>Evolutionary erosion of yeast sex chromosomes by mating-type switching accidents.</title>
        <authorList>
            <person name="Gordon J.L."/>
            <person name="Armisen D."/>
            <person name="Proux-Wera E."/>
            <person name="Oheigeartaigh S.S."/>
            <person name="Byrne K.P."/>
            <person name="Wolfe K.H."/>
        </authorList>
    </citation>
    <scope>NUCLEOTIDE SEQUENCE [LARGE SCALE GENOMIC DNA]</scope>
    <source>
        <strain evidence="6">ATCC 24235 / CBS 4417 / NBRC 1672 / NRRL Y-8282 / UCD 70-5</strain>
    </source>
</reference>
<protein>
    <recommendedName>
        <fullName evidence="4">Endonuclease/exonuclease/phosphatase domain-containing protein</fullName>
    </recommendedName>
</protein>
<feature type="region of interest" description="Disordered" evidence="3">
    <location>
        <begin position="366"/>
        <end position="403"/>
    </location>
</feature>
<feature type="compositionally biased region" description="Acidic residues" evidence="3">
    <location>
        <begin position="370"/>
        <end position="380"/>
    </location>
</feature>
<dbReference type="GeneID" id="11532834"/>
<dbReference type="SUPFAM" id="SSF56219">
    <property type="entry name" value="DNase I-like"/>
    <property type="match status" value="1"/>
</dbReference>
<feature type="region of interest" description="Disordered" evidence="3">
    <location>
        <begin position="48"/>
        <end position="70"/>
    </location>
</feature>
<dbReference type="RefSeq" id="XP_003686973.1">
    <property type="nucleotide sequence ID" value="XM_003686925.1"/>
</dbReference>
<dbReference type="PANTHER" id="PTHR12121">
    <property type="entry name" value="CARBON CATABOLITE REPRESSOR PROTEIN 4"/>
    <property type="match status" value="1"/>
</dbReference>
<dbReference type="InterPro" id="IPR036691">
    <property type="entry name" value="Endo/exonu/phosph_ase_sf"/>
</dbReference>
<comment type="similarity">
    <text evidence="1">Belongs to the CCR4/nocturin family.</text>
</comment>
<gene>
    <name evidence="5" type="primary">TPHA0I00320</name>
    <name evidence="5" type="ordered locus">TPHA_0I00320</name>
</gene>
<keyword evidence="6" id="KW-1185">Reference proteome</keyword>
<dbReference type="GO" id="GO:0006364">
    <property type="term" value="P:rRNA processing"/>
    <property type="evidence" value="ECO:0007669"/>
    <property type="project" value="EnsemblFungi"/>
</dbReference>
<feature type="compositionally biased region" description="Basic residues" evidence="3">
    <location>
        <begin position="52"/>
        <end position="64"/>
    </location>
</feature>
<organism evidence="5 6">
    <name type="scientific">Tetrapisispora phaffii (strain ATCC 24235 / CBS 4417 / NBRC 1672 / NRRL Y-8282 / UCD 70-5)</name>
    <name type="common">Yeast</name>
    <name type="synonym">Fabospora phaffii</name>
    <dbReference type="NCBI Taxonomy" id="1071381"/>
    <lineage>
        <taxon>Eukaryota</taxon>
        <taxon>Fungi</taxon>
        <taxon>Dikarya</taxon>
        <taxon>Ascomycota</taxon>
        <taxon>Saccharomycotina</taxon>
        <taxon>Saccharomycetes</taxon>
        <taxon>Saccharomycetales</taxon>
        <taxon>Saccharomycetaceae</taxon>
        <taxon>Tetrapisispora</taxon>
    </lineage>
</organism>
<dbReference type="InterPro" id="IPR005135">
    <property type="entry name" value="Endo/exonuclease/phosphatase"/>
</dbReference>
<dbReference type="Pfam" id="PF03372">
    <property type="entry name" value="Exo_endo_phos"/>
    <property type="match status" value="1"/>
</dbReference>
<sequence length="529" mass="61015">MSTRRDDDGDGVTEVAEGLEKKVYVSEKPKLDGSTFIEKVVVKEPFGDASAKKQKSKGKGKGKGKSIPSPEEIARIRAERAAAREEKQKKMLANGLDPDCPPELQFIRRPLLTLHDDEPEKSFTFTLMTYNCLAQALIRRKLFPDSGEAVKWYRRSRVLLNEFKYYNPDLICLQEIDHIQFQSFWQEEFKKMGYASQFHRIHSKNHGVAIVWKNNLFRLTDRMLIDFDKELSGDILPRTKTNNTGLILSLKYSDSVLAKYPELGNNNKSGIIIGTTHLFWHPFGTYERTRQCFVLLNKVKEFKKRVNVLQNNNDGNMDHWTAFFCGDFNSQPFDTPYLSITSKPVEYKERAKIVIECSTSYTYSKLRNGDDDEAEDEEGGNIEKFGKDQPQTPVPDSYTPTPEQADLVSKMESLHNSLNMKATSLYAVGYKKVHPENSGLDNKKGEPEISNWAHSWRGLLDYIFYVDHWDFSDCKEVEDFEKFEKKNHMKLRGYLRMPPATEMSKYGQPHQGEYPSDHLSMMCKIELNP</sequence>
<dbReference type="EMBL" id="HE612864">
    <property type="protein sequence ID" value="CCE64539.1"/>
    <property type="molecule type" value="Genomic_DNA"/>
</dbReference>
<evidence type="ECO:0000259" key="4">
    <source>
        <dbReference type="Pfam" id="PF03372"/>
    </source>
</evidence>
<dbReference type="GO" id="GO:0004521">
    <property type="term" value="F:RNA endonuclease activity"/>
    <property type="evidence" value="ECO:0007669"/>
    <property type="project" value="EnsemblFungi"/>
</dbReference>
<evidence type="ECO:0000313" key="6">
    <source>
        <dbReference type="Proteomes" id="UP000005666"/>
    </source>
</evidence>
<feature type="domain" description="Endonuclease/exonuclease/phosphatase" evidence="4">
    <location>
        <begin position="128"/>
        <end position="518"/>
    </location>
</feature>
<proteinExistence type="inferred from homology"/>
<dbReference type="AlphaFoldDB" id="G8BXB1"/>
<evidence type="ECO:0000256" key="1">
    <source>
        <dbReference type="ARBA" id="ARBA00010774"/>
    </source>
</evidence>
<evidence type="ECO:0000256" key="2">
    <source>
        <dbReference type="ARBA" id="ARBA00022801"/>
    </source>
</evidence>
<dbReference type="PANTHER" id="PTHR12121:SF45">
    <property type="entry name" value="NOCTURNIN"/>
    <property type="match status" value="1"/>
</dbReference>
<dbReference type="HOGENOM" id="CLU_034867_0_0_1"/>
<evidence type="ECO:0000256" key="3">
    <source>
        <dbReference type="SAM" id="MobiDB-lite"/>
    </source>
</evidence>
<dbReference type="Gene3D" id="3.60.10.10">
    <property type="entry name" value="Endonuclease/exonuclease/phosphatase"/>
    <property type="match status" value="1"/>
</dbReference>